<dbReference type="OrthoDB" id="5340947at2759"/>
<dbReference type="AlphaFoldDB" id="A0A8H3PLC4"/>
<proteinExistence type="predicted"/>
<reference evidence="1" key="1">
    <citation type="submission" date="2021-03" db="EMBL/GenBank/DDBJ databases">
        <authorList>
            <person name="Tagirdzhanova G."/>
        </authorList>
    </citation>
    <scope>NUCLEOTIDE SEQUENCE</scope>
</reference>
<feature type="non-terminal residue" evidence="1">
    <location>
        <position position="1"/>
    </location>
</feature>
<evidence type="ECO:0000313" key="2">
    <source>
        <dbReference type="Proteomes" id="UP000664203"/>
    </source>
</evidence>
<dbReference type="EMBL" id="CAJPDR010001138">
    <property type="protein sequence ID" value="CAF9943610.1"/>
    <property type="molecule type" value="Genomic_DNA"/>
</dbReference>
<protein>
    <submittedName>
        <fullName evidence="1">Uncharacterized protein</fullName>
    </submittedName>
</protein>
<name>A0A8H3PLC4_9LECA</name>
<gene>
    <name evidence="1" type="ORF">ALECFALPRED_000755</name>
</gene>
<dbReference type="Proteomes" id="UP000664203">
    <property type="component" value="Unassembled WGS sequence"/>
</dbReference>
<comment type="caution">
    <text evidence="1">The sequence shown here is derived from an EMBL/GenBank/DDBJ whole genome shotgun (WGS) entry which is preliminary data.</text>
</comment>
<accession>A0A8H3PLC4</accession>
<keyword evidence="2" id="KW-1185">Reference proteome</keyword>
<sequence length="99" mass="10424">RRGKRTSRVCGRQEITSGDDKYAFVSQEDGSRQTGGRGTIEVSELQRPAINGTVSGTYVGCVILNDLIVGTALSSDGGILYATSETAPNSTTQGTLRVN</sequence>
<organism evidence="1 2">
    <name type="scientific">Alectoria fallacina</name>
    <dbReference type="NCBI Taxonomy" id="1903189"/>
    <lineage>
        <taxon>Eukaryota</taxon>
        <taxon>Fungi</taxon>
        <taxon>Dikarya</taxon>
        <taxon>Ascomycota</taxon>
        <taxon>Pezizomycotina</taxon>
        <taxon>Lecanoromycetes</taxon>
        <taxon>OSLEUM clade</taxon>
        <taxon>Lecanoromycetidae</taxon>
        <taxon>Lecanorales</taxon>
        <taxon>Lecanorineae</taxon>
        <taxon>Parmeliaceae</taxon>
        <taxon>Alectoria</taxon>
    </lineage>
</organism>
<evidence type="ECO:0000313" key="1">
    <source>
        <dbReference type="EMBL" id="CAF9943610.1"/>
    </source>
</evidence>